<evidence type="ECO:0000256" key="1">
    <source>
        <dbReference type="SAM" id="Phobius"/>
    </source>
</evidence>
<keyword evidence="1" id="KW-0812">Transmembrane</keyword>
<dbReference type="EMBL" id="DACQKT010000009">
    <property type="protein sequence ID" value="HAS6678624.1"/>
    <property type="molecule type" value="Genomic_DNA"/>
</dbReference>
<evidence type="ECO:0000313" key="2">
    <source>
        <dbReference type="EMBL" id="HAS6678624.1"/>
    </source>
</evidence>
<sequence length="185" mass="20089">MNETCGNLHLPGDEIYALLARVSYVTPDDNDLKQTLTASDVPEVVYYNKAAVTDVEIDIDLNSGEVTFNQDFNGVASLSGGILRELTGSGNIEWGVFVEAYDPVNEVWVPFEGSLRPITMSTQTSNEKRLIDYTISVDLKKGQKFRFKHYTSDATKTVSIVSFAAAGALPSSAGVILSLFGIIPT</sequence>
<name>A0A8H9MUY4_VIBPH</name>
<reference evidence="3" key="2">
    <citation type="submission" date="2019-12" db="EMBL/GenBank/DDBJ databases">
        <authorList>
            <consortium name="NCBI Pathogen Detection Project"/>
        </authorList>
    </citation>
    <scope>NUCLEOTIDE SEQUENCE</scope>
    <source>
        <strain evidence="3">1930</strain>
    </source>
</reference>
<accession>A0A8H9MUY4</accession>
<dbReference type="AlphaFoldDB" id="A0A8H9MUY4"/>
<reference evidence="3" key="1">
    <citation type="journal article" date="2018" name="Genome Biol.">
        <title>SKESA: strategic k-mer extension for scrupulous assemblies.</title>
        <authorList>
            <person name="Souvorov A."/>
            <person name="Agarwala R."/>
            <person name="Lipman D.J."/>
        </authorList>
    </citation>
    <scope>NUCLEOTIDE SEQUENCE</scope>
    <source>
        <strain evidence="3">1930</strain>
    </source>
</reference>
<dbReference type="EMBL" id="DACQKT010000082">
    <property type="protein sequence ID" value="HAS6680540.1"/>
    <property type="molecule type" value="Genomic_DNA"/>
</dbReference>
<comment type="caution">
    <text evidence="3">The sequence shown here is derived from an EMBL/GenBank/DDBJ whole genome shotgun (WGS) entry which is preliminary data.</text>
</comment>
<dbReference type="Proteomes" id="UP000856022">
    <property type="component" value="Unassembled WGS sequence"/>
</dbReference>
<organism evidence="3">
    <name type="scientific">Vibrio parahaemolyticus</name>
    <dbReference type="NCBI Taxonomy" id="670"/>
    <lineage>
        <taxon>Bacteria</taxon>
        <taxon>Pseudomonadati</taxon>
        <taxon>Pseudomonadota</taxon>
        <taxon>Gammaproteobacteria</taxon>
        <taxon>Vibrionales</taxon>
        <taxon>Vibrionaceae</taxon>
        <taxon>Vibrio</taxon>
    </lineage>
</organism>
<gene>
    <name evidence="2" type="ORF">I7278_17620</name>
    <name evidence="3" type="ORF">I7278_27670</name>
</gene>
<protein>
    <submittedName>
        <fullName evidence="3">Uncharacterized protein</fullName>
    </submittedName>
</protein>
<keyword evidence="1" id="KW-1133">Transmembrane helix</keyword>
<proteinExistence type="predicted"/>
<evidence type="ECO:0000313" key="3">
    <source>
        <dbReference type="EMBL" id="HAS6680540.1"/>
    </source>
</evidence>
<feature type="transmembrane region" description="Helical" evidence="1">
    <location>
        <begin position="158"/>
        <end position="183"/>
    </location>
</feature>
<keyword evidence="1" id="KW-0472">Membrane</keyword>